<proteinExistence type="predicted"/>
<name>A0AAD8E1B0_DIPPU</name>
<sequence length="317" mass="37073">PCLLLHIGRRFSKCFKTDFSISPFLIFLKCSLFLQEFHTPTSTLWLDELVSKKARILKACQFVSLKNKYILTTLSKLYFYSILTRNSIFFISNQLIFLYYNLQKNISRYFVWDLAILHKGLGHSTQIILHVFINLILGLQHLLLDLGSLKLMSTMEYLLELRSNEVSELRMKSLFRAVRSISVKRECTIDYNSKSVLVLLLFHDFLISFTNSHLHRLNIIRSSNVRHIQYYSNCDTSNKVQHSCIVMYESHASNLSPRNLCPLYTTLSNIPAFLNSITLFSYRRFALNCGGHLQWRVLLGVFPGRKIYLDLIILYKF</sequence>
<reference evidence="1" key="2">
    <citation type="submission" date="2023-05" db="EMBL/GenBank/DDBJ databases">
        <authorList>
            <person name="Fouks B."/>
        </authorList>
    </citation>
    <scope>NUCLEOTIDE SEQUENCE</scope>
    <source>
        <strain evidence="1">Stay&amp;Tobe</strain>
        <tissue evidence="1">Testes</tissue>
    </source>
</reference>
<evidence type="ECO:0000313" key="1">
    <source>
        <dbReference type="EMBL" id="KAJ9573865.1"/>
    </source>
</evidence>
<protein>
    <submittedName>
        <fullName evidence="1">Uncharacterized protein</fullName>
    </submittedName>
</protein>
<organism evidence="1 2">
    <name type="scientific">Diploptera punctata</name>
    <name type="common">Pacific beetle cockroach</name>
    <dbReference type="NCBI Taxonomy" id="6984"/>
    <lineage>
        <taxon>Eukaryota</taxon>
        <taxon>Metazoa</taxon>
        <taxon>Ecdysozoa</taxon>
        <taxon>Arthropoda</taxon>
        <taxon>Hexapoda</taxon>
        <taxon>Insecta</taxon>
        <taxon>Pterygota</taxon>
        <taxon>Neoptera</taxon>
        <taxon>Polyneoptera</taxon>
        <taxon>Dictyoptera</taxon>
        <taxon>Blattodea</taxon>
        <taxon>Blaberoidea</taxon>
        <taxon>Blaberidae</taxon>
        <taxon>Diplopterinae</taxon>
        <taxon>Diploptera</taxon>
    </lineage>
</organism>
<dbReference type="Proteomes" id="UP001233999">
    <property type="component" value="Unassembled WGS sequence"/>
</dbReference>
<reference evidence="1" key="1">
    <citation type="journal article" date="2023" name="IScience">
        <title>Live-bearing cockroach genome reveals convergent evolutionary mechanisms linked to viviparity in insects and beyond.</title>
        <authorList>
            <person name="Fouks B."/>
            <person name="Harrison M.C."/>
            <person name="Mikhailova A.A."/>
            <person name="Marchal E."/>
            <person name="English S."/>
            <person name="Carruthers M."/>
            <person name="Jennings E.C."/>
            <person name="Chiamaka E.L."/>
            <person name="Frigard R.A."/>
            <person name="Pippel M."/>
            <person name="Attardo G.M."/>
            <person name="Benoit J.B."/>
            <person name="Bornberg-Bauer E."/>
            <person name="Tobe S.S."/>
        </authorList>
    </citation>
    <scope>NUCLEOTIDE SEQUENCE</scope>
    <source>
        <strain evidence="1">Stay&amp;Tobe</strain>
    </source>
</reference>
<dbReference type="AlphaFoldDB" id="A0AAD8E1B0"/>
<comment type="caution">
    <text evidence="1">The sequence shown here is derived from an EMBL/GenBank/DDBJ whole genome shotgun (WGS) entry which is preliminary data.</text>
</comment>
<keyword evidence="2" id="KW-1185">Reference proteome</keyword>
<evidence type="ECO:0000313" key="2">
    <source>
        <dbReference type="Proteomes" id="UP001233999"/>
    </source>
</evidence>
<accession>A0AAD8E1B0</accession>
<gene>
    <name evidence="1" type="ORF">L9F63_008725</name>
</gene>
<feature type="non-terminal residue" evidence="1">
    <location>
        <position position="317"/>
    </location>
</feature>
<dbReference type="EMBL" id="JASPKZ010010673">
    <property type="protein sequence ID" value="KAJ9573865.1"/>
    <property type="molecule type" value="Genomic_DNA"/>
</dbReference>
<feature type="non-terminal residue" evidence="1">
    <location>
        <position position="1"/>
    </location>
</feature>